<name>E6U0C2_EVAC2</name>
<dbReference type="InterPro" id="IPR001670">
    <property type="entry name" value="ADH_Fe/GldA"/>
</dbReference>
<dbReference type="GO" id="GO:0015976">
    <property type="term" value="P:carbon utilization"/>
    <property type="evidence" value="ECO:0007669"/>
    <property type="project" value="InterPro"/>
</dbReference>
<dbReference type="InterPro" id="IPR016161">
    <property type="entry name" value="Ald_DH/histidinol_DH"/>
</dbReference>
<organism evidence="13 14">
    <name type="scientific">Evansella cellulosilytica (strain ATCC 21833 / DSM 2522 / FERM P-1141 / JCM 9156 / N-4)</name>
    <name type="common">Bacillus cellulosilyticus</name>
    <dbReference type="NCBI Taxonomy" id="649639"/>
    <lineage>
        <taxon>Bacteria</taxon>
        <taxon>Bacillati</taxon>
        <taxon>Bacillota</taxon>
        <taxon>Bacilli</taxon>
        <taxon>Bacillales</taxon>
        <taxon>Bacillaceae</taxon>
        <taxon>Evansella</taxon>
    </lineage>
</organism>
<feature type="domain" description="Fe-containing alcohol dehydrogenase-like C-terminal" evidence="12">
    <location>
        <begin position="659"/>
        <end position="870"/>
    </location>
</feature>
<dbReference type="EMBL" id="CP002394">
    <property type="protein sequence ID" value="ADU30238.1"/>
    <property type="molecule type" value="Genomic_DNA"/>
</dbReference>
<dbReference type="Pfam" id="PF00465">
    <property type="entry name" value="Fe-ADH"/>
    <property type="match status" value="1"/>
</dbReference>
<feature type="domain" description="Alcohol dehydrogenase iron-type/glycerol dehydrogenase GldA" evidence="11">
    <location>
        <begin position="470"/>
        <end position="648"/>
    </location>
</feature>
<dbReference type="InterPro" id="IPR056798">
    <property type="entry name" value="ADH_Fe_C"/>
</dbReference>
<evidence type="ECO:0000256" key="5">
    <source>
        <dbReference type="ARBA" id="ARBA00023027"/>
    </source>
</evidence>
<dbReference type="InterPro" id="IPR018211">
    <property type="entry name" value="ADH_Fe_CS"/>
</dbReference>
<dbReference type="GO" id="GO:0006066">
    <property type="term" value="P:alcohol metabolic process"/>
    <property type="evidence" value="ECO:0007669"/>
    <property type="project" value="InterPro"/>
</dbReference>
<dbReference type="SUPFAM" id="SSF53720">
    <property type="entry name" value="ALDH-like"/>
    <property type="match status" value="1"/>
</dbReference>
<evidence type="ECO:0000256" key="6">
    <source>
        <dbReference type="ARBA" id="ARBA00023268"/>
    </source>
</evidence>
<dbReference type="PANTHER" id="PTHR11496:SF83">
    <property type="entry name" value="HYDROXYACID-OXOACID TRANSHYDROGENASE, MITOCHONDRIAL"/>
    <property type="match status" value="1"/>
</dbReference>
<dbReference type="InterPro" id="IPR016163">
    <property type="entry name" value="Ald_DH_C"/>
</dbReference>
<comment type="similarity">
    <text evidence="8 9">In the C-terminal section; belongs to the iron-containing alcohol dehydrogenase family.</text>
</comment>
<dbReference type="Gene3D" id="1.20.1090.10">
    <property type="entry name" value="Dehydroquinate synthase-like - alpha domain"/>
    <property type="match status" value="1"/>
</dbReference>
<comment type="similarity">
    <text evidence="7 9">In the N-terminal section; belongs to the aldehyde dehydrogenase family.</text>
</comment>
<accession>E6U0C2</accession>
<feature type="domain" description="Aldehyde dehydrogenase" evidence="10">
    <location>
        <begin position="15"/>
        <end position="277"/>
    </location>
</feature>
<dbReference type="CDD" id="cd07122">
    <property type="entry name" value="ALDH_F20_ACDH"/>
    <property type="match status" value="1"/>
</dbReference>
<evidence type="ECO:0000259" key="11">
    <source>
        <dbReference type="Pfam" id="PF00465"/>
    </source>
</evidence>
<dbReference type="Gene3D" id="3.40.50.1970">
    <property type="match status" value="1"/>
</dbReference>
<dbReference type="KEGG" id="bco:Bcell_1976"/>
<evidence type="ECO:0000256" key="3">
    <source>
        <dbReference type="ARBA" id="ARBA00023002"/>
    </source>
</evidence>
<dbReference type="Proteomes" id="UP000001401">
    <property type="component" value="Chromosome"/>
</dbReference>
<dbReference type="RefSeq" id="WP_013488574.1">
    <property type="nucleotide sequence ID" value="NC_014829.1"/>
</dbReference>
<dbReference type="eggNOG" id="COG1012">
    <property type="taxonomic scope" value="Bacteria"/>
</dbReference>
<dbReference type="AlphaFoldDB" id="E6U0C2"/>
<dbReference type="PIRSF" id="PIRSF000111">
    <property type="entry name" value="ALDH_ADH"/>
    <property type="match status" value="1"/>
</dbReference>
<evidence type="ECO:0000256" key="4">
    <source>
        <dbReference type="ARBA" id="ARBA00023004"/>
    </source>
</evidence>
<evidence type="ECO:0000259" key="10">
    <source>
        <dbReference type="Pfam" id="PF00171"/>
    </source>
</evidence>
<evidence type="ECO:0000259" key="12">
    <source>
        <dbReference type="Pfam" id="PF25137"/>
    </source>
</evidence>
<dbReference type="InterPro" id="IPR039697">
    <property type="entry name" value="Alcohol_dehydrogenase_Fe"/>
</dbReference>
<dbReference type="InterPro" id="IPR034789">
    <property type="entry name" value="AAD_C"/>
</dbReference>
<dbReference type="InterPro" id="IPR015590">
    <property type="entry name" value="Aldehyde_DH_dom"/>
</dbReference>
<dbReference type="GO" id="GO:0004022">
    <property type="term" value="F:alcohol dehydrogenase (NAD+) activity"/>
    <property type="evidence" value="ECO:0007669"/>
    <property type="project" value="UniProtKB-UniRule"/>
</dbReference>
<reference evidence="13 14" key="1">
    <citation type="submission" date="2010-12" db="EMBL/GenBank/DDBJ databases">
        <title>Complete sequence of Bacillus cellulosilyticus DSM 2522.</title>
        <authorList>
            <consortium name="US DOE Joint Genome Institute"/>
            <person name="Lucas S."/>
            <person name="Copeland A."/>
            <person name="Lapidus A."/>
            <person name="Cheng J.-F."/>
            <person name="Bruce D."/>
            <person name="Goodwin L."/>
            <person name="Pitluck S."/>
            <person name="Chertkov O."/>
            <person name="Detter J.C."/>
            <person name="Han C."/>
            <person name="Tapia R."/>
            <person name="Land M."/>
            <person name="Hauser L."/>
            <person name="Jeffries C."/>
            <person name="Kyrpides N."/>
            <person name="Ivanova N."/>
            <person name="Mikhailova N."/>
            <person name="Brumm P."/>
            <person name="Mead D."/>
            <person name="Woyke T."/>
        </authorList>
    </citation>
    <scope>NUCLEOTIDE SEQUENCE [LARGE SCALE GENOMIC DNA]</scope>
    <source>
        <strain evidence="14">ATCC 21833 / DSM 2522 / FERM P-1141 / JCM 9156 / N-4</strain>
    </source>
</reference>
<evidence type="ECO:0000313" key="13">
    <source>
        <dbReference type="EMBL" id="ADU30238.1"/>
    </source>
</evidence>
<dbReference type="STRING" id="649639.Bcell_1976"/>
<dbReference type="InterPro" id="IPR012079">
    <property type="entry name" value="Bifunc_Ald-ADH"/>
</dbReference>
<dbReference type="PANTHER" id="PTHR11496">
    <property type="entry name" value="ALCOHOL DEHYDROGENASE"/>
    <property type="match status" value="1"/>
</dbReference>
<evidence type="ECO:0000256" key="1">
    <source>
        <dbReference type="ARBA" id="ARBA00001954"/>
    </source>
</evidence>
<comment type="similarity">
    <text evidence="2">Belongs to the iron-containing alcohol dehydrogenase family.</text>
</comment>
<dbReference type="GO" id="GO:0008774">
    <property type="term" value="F:acetaldehyde dehydrogenase (acetylating) activity"/>
    <property type="evidence" value="ECO:0007669"/>
    <property type="project" value="UniProtKB-UniRule"/>
</dbReference>
<comment type="cofactor">
    <cofactor evidence="1">
        <name>Fe(2+)</name>
        <dbReference type="ChEBI" id="CHEBI:29033"/>
    </cofactor>
</comment>
<evidence type="ECO:0000256" key="7">
    <source>
        <dbReference type="ARBA" id="ARBA00035641"/>
    </source>
</evidence>
<dbReference type="GO" id="GO:0046872">
    <property type="term" value="F:metal ion binding"/>
    <property type="evidence" value="ECO:0007669"/>
    <property type="project" value="InterPro"/>
</dbReference>
<dbReference type="HOGENOM" id="CLU_007207_1_0_9"/>
<evidence type="ECO:0000256" key="9">
    <source>
        <dbReference type="PIRNR" id="PIRNR000111"/>
    </source>
</evidence>
<dbReference type="SUPFAM" id="SSF56796">
    <property type="entry name" value="Dehydroquinate synthase-like"/>
    <property type="match status" value="1"/>
</dbReference>
<evidence type="ECO:0000256" key="2">
    <source>
        <dbReference type="ARBA" id="ARBA00007358"/>
    </source>
</evidence>
<dbReference type="eggNOG" id="COG1454">
    <property type="taxonomic scope" value="Bacteria"/>
</dbReference>
<keyword evidence="4" id="KW-0408">Iron</keyword>
<dbReference type="Gene3D" id="3.40.309.10">
    <property type="entry name" value="Aldehyde Dehydrogenase, Chain A, domain 2"/>
    <property type="match status" value="1"/>
</dbReference>
<dbReference type="Pfam" id="PF00171">
    <property type="entry name" value="Aldedh"/>
    <property type="match status" value="1"/>
</dbReference>
<protein>
    <recommendedName>
        <fullName evidence="9">Aldehyde-alcohol dehydrogenase</fullName>
    </recommendedName>
</protein>
<dbReference type="OrthoDB" id="9815791at2"/>
<dbReference type="FunFam" id="3.40.50.1970:FF:000002">
    <property type="entry name" value="Aldehyde-alcohol dehydrogenase"/>
    <property type="match status" value="1"/>
</dbReference>
<evidence type="ECO:0000256" key="8">
    <source>
        <dbReference type="ARBA" id="ARBA00035645"/>
    </source>
</evidence>
<dbReference type="Pfam" id="PF25137">
    <property type="entry name" value="ADH_Fe_C"/>
    <property type="match status" value="1"/>
</dbReference>
<sequence>MAVEEREVKKVNDVTKMINDLVANAKSAHEEFLHFDQEKVDVIVKEMALAGLDQHMPLAKMAVEETKRGVYEDKIIKNIFATEYIHNAIKYNKTVGIISENEHEEIIEVAEPVGVVAGVTPVTNPTSTTMFKILISIKTRNPIIFAFHPSAQKCSAKAADVLYEAAVKAGAPKNCIQYIHLPSIEATQQLMNHPGVAVVLATGGAGMVKSAYSTGKPALGVGPGNVPCYIEKTATVKQAINDLILSKTFDNGMICASEQAVIIDREIYNEAKQELISNKCHFLTKDEIKKLEELVFPGSNAAPGTYCAINGDIVGKSAATIAKMAGFEVADDTKILIAELKAVGMEHPLSREKLSPVLACYKVNSTEEGFKRANEMLELGGLGHSAVIHTNDEEIMKQYGIRMRAGRIITNSPSSQGAIGDIYNGYLPSLTLGCGSYGRNSVSQNVGTLNLVNYKKIGKRKNNMQWFKIPPKVYFEKNSTQYLEKMPDISRVLIITDPIMVKMGYVDKIAYYLNKRQDKVQYQVFSDVEPDPSIETVMAGAEMMHKFQPDAIIALGGGSPMDAAKGMWLFYEYPEVEFHGLKQKFLDIRKRVFKYPKLGRKAQFIAIPTTSGTGSEVTSFSVITDKSSGTKYPLADYELTPDVAIIDPTYVKSVPKVVTADTGMDVLTHALEAYVSVMANDYTDGLAIKAIQLIFEYLPQAYDNGNNELAREKVHNASTIAGMAFANAFLGINHSLAHKLGAEFHIAHGRSNTILMPHVIRYNATKPTKFTAFPKYSHFKADERYAEIARILGLPAKTTEEGVESLIDAVIKLAKRLEIPMSVEACGVSKEEFEAKVDYLADRAFEDQCTTANPKLPLVTELAEIYRKAYKGIK</sequence>
<keyword evidence="3 9" id="KW-0560">Oxidoreductase</keyword>
<dbReference type="FunFam" id="1.20.1090.10:FF:000001">
    <property type="entry name" value="Aldehyde-alcohol dehydrogenase"/>
    <property type="match status" value="1"/>
</dbReference>
<keyword evidence="14" id="KW-1185">Reference proteome</keyword>
<dbReference type="CDD" id="cd08178">
    <property type="entry name" value="AAD_C"/>
    <property type="match status" value="1"/>
</dbReference>
<evidence type="ECO:0000313" key="14">
    <source>
        <dbReference type="Proteomes" id="UP000001401"/>
    </source>
</evidence>
<dbReference type="NCBIfam" id="NF010378">
    <property type="entry name" value="PRK13805.1"/>
    <property type="match status" value="1"/>
</dbReference>
<dbReference type="PROSITE" id="PS00913">
    <property type="entry name" value="ADH_IRON_1"/>
    <property type="match status" value="1"/>
</dbReference>
<gene>
    <name evidence="13" type="ordered locus">Bcell_1976</name>
</gene>
<dbReference type="Gene3D" id="3.40.605.10">
    <property type="entry name" value="Aldehyde Dehydrogenase, Chain A, domain 1"/>
    <property type="match status" value="1"/>
</dbReference>
<keyword evidence="5" id="KW-0520">NAD</keyword>
<proteinExistence type="inferred from homology"/>
<dbReference type="InterPro" id="IPR016162">
    <property type="entry name" value="Ald_DH_N"/>
</dbReference>
<keyword evidence="6" id="KW-0511">Multifunctional enzyme</keyword>